<evidence type="ECO:0000313" key="3">
    <source>
        <dbReference type="MGI" id="MGI:2446262"/>
    </source>
</evidence>
<dbReference type="HOGENOM" id="CLU_1834526_0_0_1"/>
<accession>D6RJ42</accession>
<evidence type="ECO:0000313" key="4">
    <source>
        <dbReference type="Proteomes" id="UP000000589"/>
    </source>
</evidence>
<dbReference type="MGI" id="MGI:2446262">
    <property type="gene designation" value="Foxred1"/>
</dbReference>
<dbReference type="InterPro" id="IPR036188">
    <property type="entry name" value="FAD/NAD-bd_sf"/>
</dbReference>
<dbReference type="AlphaFoldDB" id="D6RJ42"/>
<dbReference type="Gene3D" id="3.50.50.60">
    <property type="entry name" value="FAD/NAD(P)-binding domain"/>
    <property type="match status" value="1"/>
</dbReference>
<dbReference type="Bgee" id="ENSMUSG00000039048">
    <property type="expression patterns" value="Expressed in spermatocyte and 257 other cell types or tissues"/>
</dbReference>
<evidence type="ECO:0000259" key="1">
    <source>
        <dbReference type="Pfam" id="PF01266"/>
    </source>
</evidence>
<dbReference type="AGR" id="MGI:2446262"/>
<dbReference type="GeneTree" id="ENSGT00390000006114"/>
<organism evidence="2 4">
    <name type="scientific">Mus musculus</name>
    <name type="common">Mouse</name>
    <dbReference type="NCBI Taxonomy" id="10090"/>
    <lineage>
        <taxon>Eukaryota</taxon>
        <taxon>Metazoa</taxon>
        <taxon>Chordata</taxon>
        <taxon>Craniata</taxon>
        <taxon>Vertebrata</taxon>
        <taxon>Euteleostomi</taxon>
        <taxon>Mammalia</taxon>
        <taxon>Eutheria</taxon>
        <taxon>Euarchontoglires</taxon>
        <taxon>Glires</taxon>
        <taxon>Rodentia</taxon>
        <taxon>Myomorpha</taxon>
        <taxon>Muroidea</taxon>
        <taxon>Muridae</taxon>
        <taxon>Murinae</taxon>
        <taxon>Mus</taxon>
        <taxon>Mus</taxon>
    </lineage>
</organism>
<dbReference type="InterPro" id="IPR006076">
    <property type="entry name" value="FAD-dep_OxRdtase"/>
</dbReference>
<gene>
    <name evidence="2 3" type="primary">Foxred1</name>
</gene>
<reference evidence="2" key="3">
    <citation type="submission" date="2025-08" db="UniProtKB">
        <authorList>
            <consortium name="Ensembl"/>
        </authorList>
    </citation>
    <scope>IDENTIFICATION</scope>
    <source>
        <strain evidence="2">C57BL/6J</strain>
    </source>
</reference>
<dbReference type="Proteomes" id="UP000000589">
    <property type="component" value="Chromosome 9"/>
</dbReference>
<reference evidence="2 4" key="1">
    <citation type="journal article" date="2009" name="PLoS Biol.">
        <title>Lineage-specific biology revealed by a finished genome assembly of the mouse.</title>
        <authorList>
            <consortium name="Mouse Genome Sequencing Consortium"/>
            <person name="Church D.M."/>
            <person name="Goodstadt L."/>
            <person name="Hillier L.W."/>
            <person name="Zody M.C."/>
            <person name="Goldstein S."/>
            <person name="She X."/>
            <person name="Bult C.J."/>
            <person name="Agarwala R."/>
            <person name="Cherry J.L."/>
            <person name="DiCuccio M."/>
            <person name="Hlavina W."/>
            <person name="Kapustin Y."/>
            <person name="Meric P."/>
            <person name="Maglott D."/>
            <person name="Birtle Z."/>
            <person name="Marques A.C."/>
            <person name="Graves T."/>
            <person name="Zhou S."/>
            <person name="Teague B."/>
            <person name="Potamousis K."/>
            <person name="Churas C."/>
            <person name="Place M."/>
            <person name="Herschleb J."/>
            <person name="Runnheim R."/>
            <person name="Forrest D."/>
            <person name="Amos-Landgraf J."/>
            <person name="Schwartz D.C."/>
            <person name="Cheng Z."/>
            <person name="Lindblad-Toh K."/>
            <person name="Eichler E.E."/>
            <person name="Ponting C.P."/>
        </authorList>
    </citation>
    <scope>NUCLEOTIDE SEQUENCE [LARGE SCALE GENOMIC DNA]</scope>
    <source>
        <strain evidence="2 4">C57BL/6J</strain>
    </source>
</reference>
<dbReference type="Antibodypedia" id="32986">
    <property type="antibodies" value="164 antibodies from 27 providers"/>
</dbReference>
<dbReference type="VEuPathDB" id="HostDB:ENSMUSG00000039048"/>
<reference evidence="2 4" key="2">
    <citation type="journal article" date="2011" name="PLoS Biol.">
        <title>Modernizing reference genome assemblies.</title>
        <authorList>
            <person name="Church D.M."/>
            <person name="Schneider V.A."/>
            <person name="Graves T."/>
            <person name="Auger K."/>
            <person name="Cunningham F."/>
            <person name="Bouk N."/>
            <person name="Chen H.C."/>
            <person name="Agarwala R."/>
            <person name="McLaren W.M."/>
            <person name="Ritchie G.R."/>
            <person name="Albracht D."/>
            <person name="Kremitzki M."/>
            <person name="Rock S."/>
            <person name="Kotkiewicz H."/>
            <person name="Kremitzki C."/>
            <person name="Wollam A."/>
            <person name="Trani L."/>
            <person name="Fulton L."/>
            <person name="Fulton R."/>
            <person name="Matthews L."/>
            <person name="Whitehead S."/>
            <person name="Chow W."/>
            <person name="Torrance J."/>
            <person name="Dunn M."/>
            <person name="Harden G."/>
            <person name="Threadgold G."/>
            <person name="Wood J."/>
            <person name="Collins J."/>
            <person name="Heath P."/>
            <person name="Griffiths G."/>
            <person name="Pelan S."/>
            <person name="Grafham D."/>
            <person name="Eichler E.E."/>
            <person name="Weinstock G."/>
            <person name="Mardis E.R."/>
            <person name="Wilson R.K."/>
            <person name="Howe K."/>
            <person name="Flicek P."/>
            <person name="Hubbard T."/>
        </authorList>
    </citation>
    <scope>NUCLEOTIDE SEQUENCE [LARGE SCALE GENOMIC DNA]</scope>
    <source>
        <strain evidence="2 4">C57BL/6J</strain>
    </source>
</reference>
<feature type="domain" description="FAD dependent oxidoreductase" evidence="1">
    <location>
        <begin position="65"/>
        <end position="103"/>
    </location>
</feature>
<protein>
    <submittedName>
        <fullName evidence="2">FAD-dependent oxidoreductase domain containing 1</fullName>
    </submittedName>
</protein>
<dbReference type="SUPFAM" id="SSF51905">
    <property type="entry name" value="FAD/NAD(P)-binding domain"/>
    <property type="match status" value="1"/>
</dbReference>
<dbReference type="ExpressionAtlas" id="D6RJ42">
    <property type="expression patterns" value="baseline and differential"/>
</dbReference>
<sequence>MFRRALRLGLGPGLPYRGLRTRKGGFTLDWDAKVSDFKKKVDSILPGKKYEVLYDTSHLPPEQADVVIIGGGILGLSVAFWLKKLESRRGAIRVLVVEQDHTVSIHGLPPQGLLWAGFGSSFPCLRMSSSHSFQSTFSGT</sequence>
<evidence type="ECO:0000313" key="2">
    <source>
        <dbReference type="Ensembl" id="ENSMUSP00000120284.2"/>
    </source>
</evidence>
<dbReference type="Pfam" id="PF01266">
    <property type="entry name" value="DAO"/>
    <property type="match status" value="1"/>
</dbReference>
<dbReference type="ProteomicsDB" id="357491"/>
<reference evidence="2" key="4">
    <citation type="submission" date="2025-09" db="UniProtKB">
        <authorList>
            <consortium name="Ensembl"/>
        </authorList>
    </citation>
    <scope>IDENTIFICATION</scope>
    <source>
        <strain evidence="2">C57BL/6J</strain>
    </source>
</reference>
<dbReference type="SMR" id="D6RJ42"/>
<dbReference type="PeptideAtlas" id="D6RJ42"/>
<name>D6RJ42_MOUSE</name>
<proteinExistence type="predicted"/>
<keyword evidence="4" id="KW-1185">Reference proteome</keyword>
<dbReference type="Ensembl" id="ENSMUST00000151658.8">
    <property type="protein sequence ID" value="ENSMUSP00000120284.2"/>
    <property type="gene ID" value="ENSMUSG00000039048.16"/>
</dbReference>